<sequence length="160" mass="18124">MPLDNPKLPTDKADDRPTLSGHSARLAKLTILLQDLIRQETELLQDRRPQEAKRLHGEKSRLMAEYKETIGKLKVNEYQLGEKDSRDRKYLRQLTDGLRETIRDHARVVLRLKSVTEGLIRSVGEEVSKKNSPVLGYGRNASMRATGPAKPTSLSLNQVI</sequence>
<evidence type="ECO:0000256" key="1">
    <source>
        <dbReference type="SAM" id="MobiDB-lite"/>
    </source>
</evidence>
<dbReference type="RefSeq" id="WP_068305777.1">
    <property type="nucleotide sequence ID" value="NZ_DAIOMO010000001.1"/>
</dbReference>
<gene>
    <name evidence="2" type="ORF">SAMN04488071_0906</name>
</gene>
<dbReference type="Proteomes" id="UP000183685">
    <property type="component" value="Unassembled WGS sequence"/>
</dbReference>
<protein>
    <recommendedName>
        <fullName evidence="4">FlgN protein</fullName>
    </recommendedName>
</protein>
<evidence type="ECO:0000313" key="2">
    <source>
        <dbReference type="EMBL" id="SDD58742.1"/>
    </source>
</evidence>
<dbReference type="OrthoDB" id="8480377at2"/>
<evidence type="ECO:0000313" key="3">
    <source>
        <dbReference type="Proteomes" id="UP000183685"/>
    </source>
</evidence>
<dbReference type="EMBL" id="FNAK01000002">
    <property type="protein sequence ID" value="SDD58742.1"/>
    <property type="molecule type" value="Genomic_DNA"/>
</dbReference>
<feature type="region of interest" description="Disordered" evidence="1">
    <location>
        <begin position="1"/>
        <end position="20"/>
    </location>
</feature>
<evidence type="ECO:0008006" key="4">
    <source>
        <dbReference type="Google" id="ProtNLM"/>
    </source>
</evidence>
<accession>A0A1G6VYN1</accession>
<dbReference type="AlphaFoldDB" id="A0A1G6VYN1"/>
<name>A0A1G6VYN1_9PROT</name>
<reference evidence="2 3" key="1">
    <citation type="submission" date="2016-10" db="EMBL/GenBank/DDBJ databases">
        <authorList>
            <person name="de Groot N.N."/>
        </authorList>
    </citation>
    <scope>NUCLEOTIDE SEQUENCE [LARGE SCALE GENOMIC DNA]</scope>
    <source>
        <strain evidence="2 3">CGMCC 1.9109</strain>
    </source>
</reference>
<proteinExistence type="predicted"/>
<dbReference type="STRING" id="637679.GCA_001550055_02621"/>
<keyword evidence="3" id="KW-1185">Reference proteome</keyword>
<organism evidence="2 3">
    <name type="scientific">Kordiimonas lacus</name>
    <dbReference type="NCBI Taxonomy" id="637679"/>
    <lineage>
        <taxon>Bacteria</taxon>
        <taxon>Pseudomonadati</taxon>
        <taxon>Pseudomonadota</taxon>
        <taxon>Alphaproteobacteria</taxon>
        <taxon>Kordiimonadales</taxon>
        <taxon>Kordiimonadaceae</taxon>
        <taxon>Kordiimonas</taxon>
    </lineage>
</organism>
<feature type="region of interest" description="Disordered" evidence="1">
    <location>
        <begin position="138"/>
        <end position="160"/>
    </location>
</feature>